<feature type="signal peptide" evidence="1">
    <location>
        <begin position="1"/>
        <end position="23"/>
    </location>
</feature>
<organism evidence="3 4">
    <name type="scientific">Advenella kashmirensis (strain DSM 17095 / LMG 22695 / WT001)</name>
    <name type="common">Tetrathiobacter kashmirensis</name>
    <dbReference type="NCBI Taxonomy" id="1036672"/>
    <lineage>
        <taxon>Bacteria</taxon>
        <taxon>Pseudomonadati</taxon>
        <taxon>Pseudomonadota</taxon>
        <taxon>Betaproteobacteria</taxon>
        <taxon>Burkholderiales</taxon>
        <taxon>Alcaligenaceae</taxon>
    </lineage>
</organism>
<dbReference type="STRING" id="1036672.TKWG_07315"/>
<reference evidence="3 4" key="1">
    <citation type="journal article" date="2011" name="J. Bacteriol.">
        <title>Whole-genome shotgun sequencing of the sulfur-oxidizing chemoautotroph Tetrathiobacter kashmirensis.</title>
        <authorList>
            <person name="Ghosh W."/>
            <person name="George A."/>
            <person name="Agarwal A."/>
            <person name="Raj P."/>
            <person name="Alam M."/>
            <person name="Pyne P."/>
            <person name="Das Gupta S.K."/>
        </authorList>
    </citation>
    <scope>NUCLEOTIDE SEQUENCE [LARGE SCALE GENOMIC DNA]</scope>
    <source>
        <strain evidence="3 4">WT001</strain>
    </source>
</reference>
<dbReference type="KEGG" id="aka:TKWG_07315"/>
<evidence type="ECO:0000256" key="1">
    <source>
        <dbReference type="SAM" id="SignalP"/>
    </source>
</evidence>
<dbReference type="AlphaFoldDB" id="I3UA48"/>
<dbReference type="Pfam" id="PF05229">
    <property type="entry name" value="SCPU"/>
    <property type="match status" value="1"/>
</dbReference>
<feature type="chain" id="PRO_5003680171" evidence="1">
    <location>
        <begin position="24"/>
        <end position="175"/>
    </location>
</feature>
<sequence length="175" mass="17943">MKAKIIAVGVGAAVTLSTLAAHAATDTTTFDVTISITPSCNISTAGNGAPTLAFGSHDSFQTQVTGSTNLIVTCTNGAAYQLGLNEGLNAGAAGDVNTRRMIGVSTTPDNTADYVPYQLYQDASYATVWGNTLDTNTKAATGTGAQATHTVYGRVPSTNYTVGNYQDTITATVTF</sequence>
<dbReference type="InterPro" id="IPR007893">
    <property type="entry name" value="Spore_coat_U/FanG"/>
</dbReference>
<gene>
    <name evidence="3" type="ordered locus">TKWG_07315</name>
</gene>
<dbReference type="PANTHER" id="PTHR37089">
    <property type="entry name" value="PROTEIN U-RELATED"/>
    <property type="match status" value="1"/>
</dbReference>
<reference evidence="4" key="2">
    <citation type="journal article" date="2013" name="PLoS ONE">
        <title>Genome implosion elicits host-confinement in Alcaligenaceae: evidence from the comparative genomics of Tetrathiobacter kashmirensis, a pathogen in the making.</title>
        <authorList>
            <person name="Ghosh W."/>
            <person name="Alam M."/>
            <person name="Roy C."/>
            <person name="Pyne P."/>
            <person name="George A."/>
            <person name="Chakraborty R."/>
            <person name="Majumder S."/>
            <person name="Agarwal A."/>
            <person name="Chakraborty S."/>
            <person name="Majumdar S."/>
            <person name="Gupta S.K."/>
        </authorList>
    </citation>
    <scope>NUCLEOTIDE SEQUENCE [LARGE SCALE GENOMIC DNA]</scope>
    <source>
        <strain evidence="4">WT001</strain>
    </source>
</reference>
<evidence type="ECO:0000313" key="4">
    <source>
        <dbReference type="Proteomes" id="UP000005267"/>
    </source>
</evidence>
<dbReference type="RefSeq" id="WP_014749977.1">
    <property type="nucleotide sequence ID" value="NC_017964.1"/>
</dbReference>
<keyword evidence="1" id="KW-0732">Signal</keyword>
<evidence type="ECO:0000313" key="3">
    <source>
        <dbReference type="EMBL" id="AFK61886.1"/>
    </source>
</evidence>
<dbReference type="OrthoDB" id="8751277at2"/>
<name>I3UA48_ADVKW</name>
<evidence type="ECO:0000259" key="2">
    <source>
        <dbReference type="Pfam" id="PF05229"/>
    </source>
</evidence>
<keyword evidence="4" id="KW-1185">Reference proteome</keyword>
<dbReference type="InterPro" id="IPR053167">
    <property type="entry name" value="Spore_coat_component"/>
</dbReference>
<dbReference type="Proteomes" id="UP000005267">
    <property type="component" value="Chromosome"/>
</dbReference>
<dbReference type="SMART" id="SM00972">
    <property type="entry name" value="SCPU"/>
    <property type="match status" value="1"/>
</dbReference>
<dbReference type="HOGENOM" id="CLU_103262_4_2_4"/>
<accession>I3UA48</accession>
<dbReference type="EMBL" id="CP003555">
    <property type="protein sequence ID" value="AFK61886.1"/>
    <property type="molecule type" value="Genomic_DNA"/>
</dbReference>
<proteinExistence type="predicted"/>
<feature type="domain" description="Spore coat protein U/FanG" evidence="2">
    <location>
        <begin position="27"/>
        <end position="172"/>
    </location>
</feature>
<dbReference type="PANTHER" id="PTHR37089:SF4">
    <property type="entry name" value="EXPORTED PROTEIN"/>
    <property type="match status" value="1"/>
</dbReference>
<protein>
    <submittedName>
        <fullName evidence="3">Protein U</fullName>
    </submittedName>
</protein>